<proteinExistence type="predicted"/>
<name>A0A0L6UMH3_9BASI</name>
<keyword evidence="2" id="KW-1185">Reference proteome</keyword>
<dbReference type="AlphaFoldDB" id="A0A0L6UMH3"/>
<dbReference type="Proteomes" id="UP000037035">
    <property type="component" value="Unassembled WGS sequence"/>
</dbReference>
<protein>
    <submittedName>
        <fullName evidence="1">Uncharacterized protein</fullName>
    </submittedName>
</protein>
<comment type="caution">
    <text evidence="1">The sequence shown here is derived from an EMBL/GenBank/DDBJ whole genome shotgun (WGS) entry which is preliminary data.</text>
</comment>
<dbReference type="OrthoDB" id="10542669at2759"/>
<dbReference type="EMBL" id="LAVV01010166">
    <property type="protein sequence ID" value="KNZ49452.1"/>
    <property type="molecule type" value="Genomic_DNA"/>
</dbReference>
<organism evidence="1 2">
    <name type="scientific">Puccinia sorghi</name>
    <dbReference type="NCBI Taxonomy" id="27349"/>
    <lineage>
        <taxon>Eukaryota</taxon>
        <taxon>Fungi</taxon>
        <taxon>Dikarya</taxon>
        <taxon>Basidiomycota</taxon>
        <taxon>Pucciniomycotina</taxon>
        <taxon>Pucciniomycetes</taxon>
        <taxon>Pucciniales</taxon>
        <taxon>Pucciniaceae</taxon>
        <taxon>Puccinia</taxon>
    </lineage>
</organism>
<sequence length="261" mass="30236">MTAIIEPLGKFEDYLEVMNEPNLTPPHANNIQTNPRITDSVDLNDDFSLMSSLKLLVNQPHTVQMCLLASIQQMPSIPATNPTVIVPLAQHAVRSHIYVPNVRTRCRAQLREILIEPNLEVYTRTQYTNGHPLNHSPLPIMRVSIFIYFQVRQMADYSNLWQQWIASQSSAFKTKYLPLGFEEGDVEAISSVVGFLRNLIKHERTLIWNLIIKRVGAVPKLSDLYLVIKRELRTRDSLQSMETTQRQWTSISKSEWLYYEW</sequence>
<evidence type="ECO:0000313" key="2">
    <source>
        <dbReference type="Proteomes" id="UP000037035"/>
    </source>
</evidence>
<evidence type="ECO:0000313" key="1">
    <source>
        <dbReference type="EMBL" id="KNZ49452.1"/>
    </source>
</evidence>
<accession>A0A0L6UMH3</accession>
<reference evidence="1 2" key="1">
    <citation type="submission" date="2015-08" db="EMBL/GenBank/DDBJ databases">
        <title>Next Generation Sequencing and Analysis of the Genome of Puccinia sorghi L Schw, the Causal Agent of Maize Common Rust.</title>
        <authorList>
            <person name="Rochi L."/>
            <person name="Burguener G."/>
            <person name="Darino M."/>
            <person name="Turjanski A."/>
            <person name="Kreff E."/>
            <person name="Dieguez M.J."/>
            <person name="Sacco F."/>
        </authorList>
    </citation>
    <scope>NUCLEOTIDE SEQUENCE [LARGE SCALE GENOMIC DNA]</scope>
    <source>
        <strain evidence="1 2">RO10H11247</strain>
    </source>
</reference>
<dbReference type="VEuPathDB" id="FungiDB:VP01_4g15"/>
<gene>
    <name evidence="1" type="ORF">VP01_4g15</name>
</gene>